<organism evidence="2 3">
    <name type="scientific">Candidatus Geothrix skivensis</name>
    <dbReference type="NCBI Taxonomy" id="2954439"/>
    <lineage>
        <taxon>Bacteria</taxon>
        <taxon>Pseudomonadati</taxon>
        <taxon>Acidobacteriota</taxon>
        <taxon>Holophagae</taxon>
        <taxon>Holophagales</taxon>
        <taxon>Holophagaceae</taxon>
        <taxon>Geothrix</taxon>
    </lineage>
</organism>
<gene>
    <name evidence="2" type="ORF">IPP58_05310</name>
</gene>
<dbReference type="GO" id="GO:0033014">
    <property type="term" value="P:tetrapyrrole biosynthetic process"/>
    <property type="evidence" value="ECO:0007669"/>
    <property type="project" value="InterPro"/>
</dbReference>
<accession>A0A9D7XHB4</accession>
<feature type="domain" description="Tetrapyrrole biosynthesis uroporphyrinogen III synthase" evidence="1">
    <location>
        <begin position="20"/>
        <end position="208"/>
    </location>
</feature>
<dbReference type="Pfam" id="PF02602">
    <property type="entry name" value="HEM4"/>
    <property type="match status" value="1"/>
</dbReference>
<evidence type="ECO:0000313" key="3">
    <source>
        <dbReference type="Proteomes" id="UP000886657"/>
    </source>
</evidence>
<proteinExistence type="predicted"/>
<sequence>MNGTLLHPRLALARPAHHPLADTVRKAGWRPVPYSFTSLKLTGAAPPVLLSRVKALLILSPSGAKVAGATLPSGMTCLVQGAGTADALGREDLDIRLPSEARAEALWELLQGRFPEGGDFVLVRGERSREYLEVAARGSAWRIHPWVTHCEAAREPFPPMPEVEGVLALSPTQAEILAPLARDLQRFAWGEATAEAFARAGAPVQAQCEPKPSLLWAMLAQSLASQANPKEESPC</sequence>
<dbReference type="InterPro" id="IPR036108">
    <property type="entry name" value="4pyrrol_syn_uPrphyn_synt_sf"/>
</dbReference>
<dbReference type="Proteomes" id="UP000886657">
    <property type="component" value="Unassembled WGS sequence"/>
</dbReference>
<dbReference type="EMBL" id="JADKIO010000005">
    <property type="protein sequence ID" value="MBK9795902.1"/>
    <property type="molecule type" value="Genomic_DNA"/>
</dbReference>
<dbReference type="InterPro" id="IPR003754">
    <property type="entry name" value="4pyrrol_synth_uPrphyn_synth"/>
</dbReference>
<comment type="caution">
    <text evidence="2">The sequence shown here is derived from an EMBL/GenBank/DDBJ whole genome shotgun (WGS) entry which is preliminary data.</text>
</comment>
<reference evidence="2" key="1">
    <citation type="submission" date="2020-10" db="EMBL/GenBank/DDBJ databases">
        <title>Connecting structure to function with the recovery of over 1000 high-quality activated sludge metagenome-assembled genomes encoding full-length rRNA genes using long-read sequencing.</title>
        <authorList>
            <person name="Singleton C.M."/>
            <person name="Petriglieri F."/>
            <person name="Kristensen J.M."/>
            <person name="Kirkegaard R.H."/>
            <person name="Michaelsen T.Y."/>
            <person name="Andersen M.H."/>
            <person name="Karst S.M."/>
            <person name="Dueholm M.S."/>
            <person name="Nielsen P.H."/>
            <person name="Albertsen M."/>
        </authorList>
    </citation>
    <scope>NUCLEOTIDE SEQUENCE</scope>
    <source>
        <strain evidence="2">Skiv_18-Q3-R9-52_MAXAC.067</strain>
    </source>
</reference>
<evidence type="ECO:0000313" key="2">
    <source>
        <dbReference type="EMBL" id="MBK9795902.1"/>
    </source>
</evidence>
<protein>
    <submittedName>
        <fullName evidence="2">Uroporphyrinogen-III synthase</fullName>
    </submittedName>
</protein>
<dbReference type="AlphaFoldDB" id="A0A9D7XHB4"/>
<dbReference type="Gene3D" id="3.40.50.10090">
    <property type="match status" value="1"/>
</dbReference>
<name>A0A9D7XHB4_9BACT</name>
<dbReference type="SUPFAM" id="SSF69618">
    <property type="entry name" value="HemD-like"/>
    <property type="match status" value="1"/>
</dbReference>
<dbReference type="GO" id="GO:0004852">
    <property type="term" value="F:uroporphyrinogen-III synthase activity"/>
    <property type="evidence" value="ECO:0007669"/>
    <property type="project" value="InterPro"/>
</dbReference>
<evidence type="ECO:0000259" key="1">
    <source>
        <dbReference type="Pfam" id="PF02602"/>
    </source>
</evidence>